<protein>
    <submittedName>
        <fullName evidence="4">2-deoxy-D-gluconate 3-dehydrogenase</fullName>
    </submittedName>
</protein>
<dbReference type="SMART" id="SM00822">
    <property type="entry name" value="PKS_KR"/>
    <property type="match status" value="1"/>
</dbReference>
<sequence>MSQSISYLESLFSLQGKKAVITGATRGIGQSLALSLAKAGADIILIQRDDKNQDTATKIKGAGRNVWIVPCDLSDKEQVKAVIKKITSKSEEGGLGLDIDILVNCGGIQRRHPAALFPDDDWEEVLQVNLNTVWTLARDVGAHMLARREAAAATSTNLPNGKIINIASLLSFQGGLTVPAYAAAKHGVLGTTKGLSNEWSSQGINVNCIAPGYINTDMNSALIANPTRARQILERIPAGRWGLPEDFEGAVLFLASRASDYVCGETLTVDGGWMAR</sequence>
<comment type="similarity">
    <text evidence="1">Belongs to the short-chain dehydrogenases/reductases (SDR) family.</text>
</comment>
<dbReference type="STRING" id="2282107.A0A286U6G7"/>
<gene>
    <name evidence="4" type="ORF">PNOK_0890800</name>
</gene>
<dbReference type="InterPro" id="IPR057326">
    <property type="entry name" value="KR_dom"/>
</dbReference>
<dbReference type="PRINTS" id="PR00081">
    <property type="entry name" value="GDHRDH"/>
</dbReference>
<proteinExistence type="inferred from homology"/>
<feature type="domain" description="Ketoreductase" evidence="3">
    <location>
        <begin position="17"/>
        <end position="202"/>
    </location>
</feature>
<dbReference type="InParanoid" id="A0A286U6G7"/>
<dbReference type="Gene3D" id="3.40.50.720">
    <property type="entry name" value="NAD(P)-binding Rossmann-like Domain"/>
    <property type="match status" value="1"/>
</dbReference>
<reference evidence="4 5" key="1">
    <citation type="journal article" date="2017" name="Mol. Ecol.">
        <title>Comparative and population genomic landscape of Phellinus noxius: A hypervariable fungus causing root rot in trees.</title>
        <authorList>
            <person name="Chung C.L."/>
            <person name="Lee T.J."/>
            <person name="Akiba M."/>
            <person name="Lee H.H."/>
            <person name="Kuo T.H."/>
            <person name="Liu D."/>
            <person name="Ke H.M."/>
            <person name="Yokoi T."/>
            <person name="Roa M.B."/>
            <person name="Lu M.J."/>
            <person name="Chang Y.Y."/>
            <person name="Ann P.J."/>
            <person name="Tsai J.N."/>
            <person name="Chen C.Y."/>
            <person name="Tzean S.S."/>
            <person name="Ota Y."/>
            <person name="Hattori T."/>
            <person name="Sahashi N."/>
            <person name="Liou R.F."/>
            <person name="Kikuchi T."/>
            <person name="Tsai I.J."/>
        </authorList>
    </citation>
    <scope>NUCLEOTIDE SEQUENCE [LARGE SCALE GENOMIC DNA]</scope>
    <source>
        <strain evidence="4 5">FFPRI411160</strain>
    </source>
</reference>
<organism evidence="4 5">
    <name type="scientific">Pyrrhoderma noxium</name>
    <dbReference type="NCBI Taxonomy" id="2282107"/>
    <lineage>
        <taxon>Eukaryota</taxon>
        <taxon>Fungi</taxon>
        <taxon>Dikarya</taxon>
        <taxon>Basidiomycota</taxon>
        <taxon>Agaricomycotina</taxon>
        <taxon>Agaricomycetes</taxon>
        <taxon>Hymenochaetales</taxon>
        <taxon>Hymenochaetaceae</taxon>
        <taxon>Pyrrhoderma</taxon>
    </lineage>
</organism>
<keyword evidence="5" id="KW-1185">Reference proteome</keyword>
<evidence type="ECO:0000256" key="2">
    <source>
        <dbReference type="ARBA" id="ARBA00023002"/>
    </source>
</evidence>
<dbReference type="OrthoDB" id="294295at2759"/>
<evidence type="ECO:0000259" key="3">
    <source>
        <dbReference type="SMART" id="SM00822"/>
    </source>
</evidence>
<dbReference type="PRINTS" id="PR00080">
    <property type="entry name" value="SDRFAMILY"/>
</dbReference>
<dbReference type="PANTHER" id="PTHR42760:SF5">
    <property type="entry name" value="2-DEHYDRO-3-DEOXY-D-GLUCONATE 5-DEHYDROGENASE"/>
    <property type="match status" value="1"/>
</dbReference>
<dbReference type="FunFam" id="3.40.50.720:FF:000398">
    <property type="entry name" value="Probable 2-deoxy-D-gluconate 3-dehydrogenase"/>
    <property type="match status" value="1"/>
</dbReference>
<dbReference type="EMBL" id="NBII01000010">
    <property type="protein sequence ID" value="PAV15147.1"/>
    <property type="molecule type" value="Genomic_DNA"/>
</dbReference>
<evidence type="ECO:0000256" key="1">
    <source>
        <dbReference type="ARBA" id="ARBA00006484"/>
    </source>
</evidence>
<evidence type="ECO:0000313" key="5">
    <source>
        <dbReference type="Proteomes" id="UP000217199"/>
    </source>
</evidence>
<keyword evidence="2" id="KW-0560">Oxidoreductase</keyword>
<comment type="caution">
    <text evidence="4">The sequence shown here is derived from an EMBL/GenBank/DDBJ whole genome shotgun (WGS) entry which is preliminary data.</text>
</comment>
<dbReference type="Proteomes" id="UP000217199">
    <property type="component" value="Unassembled WGS sequence"/>
</dbReference>
<evidence type="ECO:0000313" key="4">
    <source>
        <dbReference type="EMBL" id="PAV15147.1"/>
    </source>
</evidence>
<accession>A0A286U6G7</accession>
<dbReference type="InterPro" id="IPR036291">
    <property type="entry name" value="NAD(P)-bd_dom_sf"/>
</dbReference>
<dbReference type="SUPFAM" id="SSF51735">
    <property type="entry name" value="NAD(P)-binding Rossmann-fold domains"/>
    <property type="match status" value="1"/>
</dbReference>
<dbReference type="GO" id="GO:0016616">
    <property type="term" value="F:oxidoreductase activity, acting on the CH-OH group of donors, NAD or NADP as acceptor"/>
    <property type="evidence" value="ECO:0007669"/>
    <property type="project" value="UniProtKB-ARBA"/>
</dbReference>
<name>A0A286U6G7_9AGAM</name>
<dbReference type="PANTHER" id="PTHR42760">
    <property type="entry name" value="SHORT-CHAIN DEHYDROGENASES/REDUCTASES FAMILY MEMBER"/>
    <property type="match status" value="1"/>
</dbReference>
<dbReference type="Pfam" id="PF13561">
    <property type="entry name" value="adh_short_C2"/>
    <property type="match status" value="1"/>
</dbReference>
<dbReference type="InterPro" id="IPR002347">
    <property type="entry name" value="SDR_fam"/>
</dbReference>
<dbReference type="AlphaFoldDB" id="A0A286U6G7"/>